<evidence type="ECO:0000313" key="7">
    <source>
        <dbReference type="EMBL" id="ADK86300.1"/>
    </source>
</evidence>
<sequence>MNRSEKEALVQEMAERLGRARAVILTDFRGLKVEKMTELRAQLKEKGLDYKVVKNTLLRRATEGTSSAVLADGLEGPNGVAISYEDPVELAKVLKDFAKINDKLVLKGGMVEGKAIGADQIDALAKLPAKEQLLAMLLGTMNGVPRGFVTVLAQVIRGLLNALKAIEEQKAENAA</sequence>
<dbReference type="HAMAP" id="MF_00362">
    <property type="entry name" value="Ribosomal_uL10"/>
    <property type="match status" value="1"/>
</dbReference>
<keyword evidence="3 6" id="KW-0689">Ribosomal protein</keyword>
<dbReference type="InterPro" id="IPR001790">
    <property type="entry name" value="Ribosomal_uL10"/>
</dbReference>
<dbReference type="STRING" id="644282.Deba_2947"/>
<organism evidence="7 8">
    <name type="scientific">Desulfarculus baarsii (strain ATCC 33931 / DSM 2075 / LMG 7858 / VKM B-1802 / 2st14)</name>
    <dbReference type="NCBI Taxonomy" id="644282"/>
    <lineage>
        <taxon>Bacteria</taxon>
        <taxon>Pseudomonadati</taxon>
        <taxon>Thermodesulfobacteriota</taxon>
        <taxon>Desulfarculia</taxon>
        <taxon>Desulfarculales</taxon>
        <taxon>Desulfarculaceae</taxon>
        <taxon>Desulfarculus</taxon>
    </lineage>
</organism>
<dbReference type="Pfam" id="PF00466">
    <property type="entry name" value="Ribosomal_L10"/>
    <property type="match status" value="1"/>
</dbReference>
<dbReference type="InterPro" id="IPR022973">
    <property type="entry name" value="Ribosomal_uL10_bac"/>
</dbReference>
<dbReference type="Gene3D" id="3.30.70.1730">
    <property type="match status" value="1"/>
</dbReference>
<comment type="function">
    <text evidence="1 6">Forms part of the ribosomal stalk, playing a central role in the interaction of the ribosome with GTP-bound translation factors.</text>
</comment>
<dbReference type="KEGG" id="dbr:Deba_2947"/>
<reference evidence="7 8" key="1">
    <citation type="journal article" date="2010" name="Stand. Genomic Sci.">
        <title>Complete genome sequence of Desulfarculus baarsii type strain (2st14).</title>
        <authorList>
            <person name="Sun H."/>
            <person name="Spring S."/>
            <person name="Lapidus A."/>
            <person name="Davenport K."/>
            <person name="Del Rio T.G."/>
            <person name="Tice H."/>
            <person name="Nolan M."/>
            <person name="Copeland A."/>
            <person name="Cheng J.F."/>
            <person name="Lucas S."/>
            <person name="Tapia R."/>
            <person name="Goodwin L."/>
            <person name="Pitluck S."/>
            <person name="Ivanova N."/>
            <person name="Pagani I."/>
            <person name="Mavromatis K."/>
            <person name="Ovchinnikova G."/>
            <person name="Pati A."/>
            <person name="Chen A."/>
            <person name="Palaniappan K."/>
            <person name="Hauser L."/>
            <person name="Chang Y.J."/>
            <person name="Jeffries C.D."/>
            <person name="Detter J.C."/>
            <person name="Han C."/>
            <person name="Rohde M."/>
            <person name="Brambilla E."/>
            <person name="Goker M."/>
            <person name="Woyke T."/>
            <person name="Bristow J."/>
            <person name="Eisen J.A."/>
            <person name="Markowitz V."/>
            <person name="Hugenholtz P."/>
            <person name="Kyrpides N.C."/>
            <person name="Klenk H.P."/>
            <person name="Land M."/>
        </authorList>
    </citation>
    <scope>NUCLEOTIDE SEQUENCE [LARGE SCALE GENOMIC DNA]</scope>
    <source>
        <strain evidence="8">ATCC 33931 / DSM 2075 / LMG 7858 / VKM B-1802 / 2st14</strain>
    </source>
</reference>
<keyword evidence="8" id="KW-1185">Reference proteome</keyword>
<dbReference type="CDD" id="cd05797">
    <property type="entry name" value="Ribosomal_L10"/>
    <property type="match status" value="1"/>
</dbReference>
<evidence type="ECO:0000256" key="6">
    <source>
        <dbReference type="HAMAP-Rule" id="MF_00362"/>
    </source>
</evidence>
<dbReference type="HOGENOM" id="CLU_092227_1_2_7"/>
<dbReference type="Proteomes" id="UP000009047">
    <property type="component" value="Chromosome"/>
</dbReference>
<dbReference type="OrthoDB" id="3186107at2"/>
<dbReference type="EMBL" id="CP002085">
    <property type="protein sequence ID" value="ADK86300.1"/>
    <property type="molecule type" value="Genomic_DNA"/>
</dbReference>
<dbReference type="InterPro" id="IPR043141">
    <property type="entry name" value="Ribosomal_uL10-like_sf"/>
</dbReference>
<dbReference type="PANTHER" id="PTHR11560">
    <property type="entry name" value="39S RIBOSOMAL PROTEIN L10, MITOCHONDRIAL"/>
    <property type="match status" value="1"/>
</dbReference>
<gene>
    <name evidence="6" type="primary">rplJ</name>
    <name evidence="7" type="ordered locus">Deba_2947</name>
</gene>
<dbReference type="SUPFAM" id="SSF160369">
    <property type="entry name" value="Ribosomal protein L10-like"/>
    <property type="match status" value="1"/>
</dbReference>
<dbReference type="GO" id="GO:0005840">
    <property type="term" value="C:ribosome"/>
    <property type="evidence" value="ECO:0007669"/>
    <property type="project" value="UniProtKB-KW"/>
</dbReference>
<evidence type="ECO:0000256" key="5">
    <source>
        <dbReference type="ARBA" id="ARBA00035202"/>
    </source>
</evidence>
<dbReference type="GO" id="GO:1990904">
    <property type="term" value="C:ribonucleoprotein complex"/>
    <property type="evidence" value="ECO:0007669"/>
    <property type="project" value="UniProtKB-KW"/>
</dbReference>
<dbReference type="GO" id="GO:0070180">
    <property type="term" value="F:large ribosomal subunit rRNA binding"/>
    <property type="evidence" value="ECO:0007669"/>
    <property type="project" value="UniProtKB-UniRule"/>
</dbReference>
<keyword evidence="6" id="KW-0694">RNA-binding</keyword>
<comment type="subunit">
    <text evidence="6">Part of the ribosomal stalk of the 50S ribosomal subunit. The N-terminus interacts with L11 and the large rRNA to form the base of the stalk. The C-terminus forms an elongated spine to which L12 dimers bind in a sequential fashion forming a multimeric L10(L12)X complex.</text>
</comment>
<dbReference type="RefSeq" id="WP_013259738.1">
    <property type="nucleotide sequence ID" value="NC_014365.1"/>
</dbReference>
<accession>E1QKU1</accession>
<dbReference type="NCBIfam" id="NF000955">
    <property type="entry name" value="PRK00099.1-1"/>
    <property type="match status" value="1"/>
</dbReference>
<evidence type="ECO:0000256" key="4">
    <source>
        <dbReference type="ARBA" id="ARBA00023274"/>
    </source>
</evidence>
<evidence type="ECO:0000256" key="1">
    <source>
        <dbReference type="ARBA" id="ARBA00002633"/>
    </source>
</evidence>
<name>E1QKU1_DESB2</name>
<dbReference type="InterPro" id="IPR047865">
    <property type="entry name" value="Ribosomal_uL10_bac_type"/>
</dbReference>
<evidence type="ECO:0000256" key="3">
    <source>
        <dbReference type="ARBA" id="ARBA00022980"/>
    </source>
</evidence>
<comment type="similarity">
    <text evidence="2 6">Belongs to the universal ribosomal protein uL10 family.</text>
</comment>
<protein>
    <recommendedName>
        <fullName evidence="5 6">Large ribosomal subunit protein uL10</fullName>
    </recommendedName>
</protein>
<evidence type="ECO:0000313" key="8">
    <source>
        <dbReference type="Proteomes" id="UP000009047"/>
    </source>
</evidence>
<proteinExistence type="inferred from homology"/>
<dbReference type="AlphaFoldDB" id="E1QKU1"/>
<dbReference type="eggNOG" id="COG0244">
    <property type="taxonomic scope" value="Bacteria"/>
</dbReference>
<dbReference type="GO" id="GO:0006412">
    <property type="term" value="P:translation"/>
    <property type="evidence" value="ECO:0007669"/>
    <property type="project" value="UniProtKB-UniRule"/>
</dbReference>
<keyword evidence="4 6" id="KW-0687">Ribonucleoprotein</keyword>
<keyword evidence="6" id="KW-0699">rRNA-binding</keyword>
<evidence type="ECO:0000256" key="2">
    <source>
        <dbReference type="ARBA" id="ARBA00008889"/>
    </source>
</evidence>
<dbReference type="Gene3D" id="6.10.250.290">
    <property type="match status" value="1"/>
</dbReference>